<comment type="catalytic activity">
    <reaction evidence="1">
        <text>Random endo-hydrolysis of N-acetyl-beta-D-glucosaminide (1-&gt;4)-beta-linkages in chitin and chitodextrins.</text>
        <dbReference type="EC" id="3.2.1.14"/>
    </reaction>
</comment>
<keyword evidence="3" id="KW-0119">Carbohydrate metabolism</keyword>
<keyword evidence="3" id="KW-0146">Chitin degradation</keyword>
<dbReference type="RefSeq" id="WP_168876042.1">
    <property type="nucleotide sequence ID" value="NZ_JABAIM010000001.1"/>
</dbReference>
<feature type="chain" id="PRO_5032822758" description="chitinase" evidence="4">
    <location>
        <begin position="25"/>
        <end position="404"/>
    </location>
</feature>
<dbReference type="SUPFAM" id="SSF54556">
    <property type="entry name" value="Chitinase insertion domain"/>
    <property type="match status" value="1"/>
</dbReference>
<dbReference type="InterPro" id="IPR011583">
    <property type="entry name" value="Chitinase_II/V-like_cat"/>
</dbReference>
<name>A0A847SBF5_9NEIS</name>
<evidence type="ECO:0000256" key="2">
    <source>
        <dbReference type="ARBA" id="ARBA00012729"/>
    </source>
</evidence>
<sequence>MNLLQRLSIALAIGLGCGLPAAQAEPAPLAHGKQVVAYLRTWPLGSRAAEQDKGVHWQASQIRGDQLTMLNISFALLRNGSEVYLPDLEPRPDSTKQSTIAPFSTLWDEVATLQQRYPHLKVNLSIGGWGADGFSDMAADPALRQAFINNVLKLVEQHRLAGVDIDWEYPVGPDWGLPIKTRPQDRDNFPALLEALRAALDQLGQRTGQRYGLSVAVPANIWYTQKNDVPRITRSVDYLKVMAYDIYGGWSKQTGHHTNLFQRPDDPAWGGWSAKQSMELYLNAGVPASKLLLGTAFYGVAWKGVKNENHGLFQPFTAPAYPDGVSWGDIQGLLTKGYTRYWDDVAKAPWLYNGDEMISYEDAESTRAKAAWAKQQGLAGIMVWEYGHNLDGSLFEAINQGLAP</sequence>
<dbReference type="SMART" id="SM00636">
    <property type="entry name" value="Glyco_18"/>
    <property type="match status" value="1"/>
</dbReference>
<evidence type="ECO:0000256" key="4">
    <source>
        <dbReference type="SAM" id="SignalP"/>
    </source>
</evidence>
<dbReference type="InterPro" id="IPR050314">
    <property type="entry name" value="Glycosyl_Hydrlase_18"/>
</dbReference>
<dbReference type="PROSITE" id="PS51910">
    <property type="entry name" value="GH18_2"/>
    <property type="match status" value="1"/>
</dbReference>
<evidence type="ECO:0000256" key="3">
    <source>
        <dbReference type="ARBA" id="ARBA00023024"/>
    </source>
</evidence>
<dbReference type="CDD" id="cd06548">
    <property type="entry name" value="GH18_chitinase"/>
    <property type="match status" value="1"/>
</dbReference>
<protein>
    <recommendedName>
        <fullName evidence="2">chitinase</fullName>
        <ecNumber evidence="2">3.2.1.14</ecNumber>
    </recommendedName>
</protein>
<feature type="signal peptide" evidence="4">
    <location>
        <begin position="1"/>
        <end position="24"/>
    </location>
</feature>
<evidence type="ECO:0000259" key="5">
    <source>
        <dbReference type="PROSITE" id="PS51910"/>
    </source>
</evidence>
<evidence type="ECO:0000313" key="7">
    <source>
        <dbReference type="Proteomes" id="UP000587991"/>
    </source>
</evidence>
<evidence type="ECO:0000256" key="1">
    <source>
        <dbReference type="ARBA" id="ARBA00000822"/>
    </source>
</evidence>
<dbReference type="SUPFAM" id="SSF51445">
    <property type="entry name" value="(Trans)glycosidases"/>
    <property type="match status" value="1"/>
</dbReference>
<dbReference type="EMBL" id="JABAIM010000001">
    <property type="protein sequence ID" value="NLR74428.1"/>
    <property type="molecule type" value="Genomic_DNA"/>
</dbReference>
<dbReference type="PROSITE" id="PS51257">
    <property type="entry name" value="PROKAR_LIPOPROTEIN"/>
    <property type="match status" value="1"/>
</dbReference>
<organism evidence="6 7">
    <name type="scientific">Leeia aquatica</name>
    <dbReference type="NCBI Taxonomy" id="2725557"/>
    <lineage>
        <taxon>Bacteria</taxon>
        <taxon>Pseudomonadati</taxon>
        <taxon>Pseudomonadota</taxon>
        <taxon>Betaproteobacteria</taxon>
        <taxon>Neisseriales</taxon>
        <taxon>Leeiaceae</taxon>
        <taxon>Leeia</taxon>
    </lineage>
</organism>
<dbReference type="GO" id="GO:0008843">
    <property type="term" value="F:endochitinase activity"/>
    <property type="evidence" value="ECO:0007669"/>
    <property type="project" value="UniProtKB-EC"/>
</dbReference>
<keyword evidence="3" id="KW-0624">Polysaccharide degradation</keyword>
<dbReference type="InterPro" id="IPR017853">
    <property type="entry name" value="GH"/>
</dbReference>
<keyword evidence="4" id="KW-0732">Signal</keyword>
<accession>A0A847SBF5</accession>
<gene>
    <name evidence="6" type="ORF">HF682_04590</name>
</gene>
<keyword evidence="6" id="KW-0378">Hydrolase</keyword>
<dbReference type="Proteomes" id="UP000587991">
    <property type="component" value="Unassembled WGS sequence"/>
</dbReference>
<dbReference type="AlphaFoldDB" id="A0A847SBF5"/>
<comment type="caution">
    <text evidence="6">The sequence shown here is derived from an EMBL/GenBank/DDBJ whole genome shotgun (WGS) entry which is preliminary data.</text>
</comment>
<dbReference type="Gene3D" id="3.20.20.80">
    <property type="entry name" value="Glycosidases"/>
    <property type="match status" value="1"/>
</dbReference>
<proteinExistence type="predicted"/>
<reference evidence="6 7" key="1">
    <citation type="submission" date="2020-04" db="EMBL/GenBank/DDBJ databases">
        <title>Draft genome of Leeia sp. IMCC25680.</title>
        <authorList>
            <person name="Song J."/>
            <person name="Cho J.-C."/>
        </authorList>
    </citation>
    <scope>NUCLEOTIDE SEQUENCE [LARGE SCALE GENOMIC DNA]</scope>
    <source>
        <strain evidence="6 7">IMCC25680</strain>
    </source>
</reference>
<feature type="domain" description="GH18" evidence="5">
    <location>
        <begin position="33"/>
        <end position="404"/>
    </location>
</feature>
<keyword evidence="7" id="KW-1185">Reference proteome</keyword>
<dbReference type="InterPro" id="IPR029070">
    <property type="entry name" value="Chitinase_insertion_sf"/>
</dbReference>
<dbReference type="Gene3D" id="3.10.50.10">
    <property type="match status" value="1"/>
</dbReference>
<dbReference type="GO" id="GO:0008061">
    <property type="term" value="F:chitin binding"/>
    <property type="evidence" value="ECO:0007669"/>
    <property type="project" value="InterPro"/>
</dbReference>
<dbReference type="Pfam" id="PF00704">
    <property type="entry name" value="Glyco_hydro_18"/>
    <property type="match status" value="1"/>
</dbReference>
<dbReference type="GO" id="GO:0006032">
    <property type="term" value="P:chitin catabolic process"/>
    <property type="evidence" value="ECO:0007669"/>
    <property type="project" value="UniProtKB-KW"/>
</dbReference>
<dbReference type="GO" id="GO:0005975">
    <property type="term" value="P:carbohydrate metabolic process"/>
    <property type="evidence" value="ECO:0007669"/>
    <property type="project" value="InterPro"/>
</dbReference>
<dbReference type="PANTHER" id="PTHR11177">
    <property type="entry name" value="CHITINASE"/>
    <property type="match status" value="1"/>
</dbReference>
<evidence type="ECO:0000313" key="6">
    <source>
        <dbReference type="EMBL" id="NLR74428.1"/>
    </source>
</evidence>
<dbReference type="InterPro" id="IPR001223">
    <property type="entry name" value="Glyco_hydro18_cat"/>
</dbReference>
<dbReference type="EC" id="3.2.1.14" evidence="2"/>
<dbReference type="PANTHER" id="PTHR11177:SF317">
    <property type="entry name" value="CHITINASE 12-RELATED"/>
    <property type="match status" value="1"/>
</dbReference>